<gene>
    <name evidence="3" type="ORF">E1286_43605</name>
</gene>
<dbReference type="AlphaFoldDB" id="A0A4V2YHV2"/>
<reference evidence="3 4" key="1">
    <citation type="submission" date="2019-03" db="EMBL/GenBank/DDBJ databases">
        <title>Draft genome sequences of novel Actinobacteria.</title>
        <authorList>
            <person name="Sahin N."/>
            <person name="Ay H."/>
            <person name="Saygin H."/>
        </authorList>
    </citation>
    <scope>NUCLEOTIDE SEQUENCE [LARGE SCALE GENOMIC DNA]</scope>
    <source>
        <strain evidence="3 4">CH32</strain>
    </source>
</reference>
<evidence type="ECO:0000256" key="1">
    <source>
        <dbReference type="ARBA" id="ARBA00022801"/>
    </source>
</evidence>
<dbReference type="Gene3D" id="3.30.450.20">
    <property type="entry name" value="PAS domain"/>
    <property type="match status" value="1"/>
</dbReference>
<dbReference type="Proteomes" id="UP000295302">
    <property type="component" value="Unassembled WGS sequence"/>
</dbReference>
<dbReference type="InterPro" id="IPR052016">
    <property type="entry name" value="Bact_Sigma-Reg"/>
</dbReference>
<keyword evidence="1" id="KW-0378">Hydrolase</keyword>
<dbReference type="GO" id="GO:0003723">
    <property type="term" value="F:RNA binding"/>
    <property type="evidence" value="ECO:0007669"/>
    <property type="project" value="InterPro"/>
</dbReference>
<proteinExistence type="predicted"/>
<dbReference type="CDD" id="cd00130">
    <property type="entry name" value="PAS"/>
    <property type="match status" value="1"/>
</dbReference>
<dbReference type="InterPro" id="IPR035965">
    <property type="entry name" value="PAS-like_dom_sf"/>
</dbReference>
<accession>A0A4V2YHV2</accession>
<sequence length="592" mass="65211">MSRYPSLAPYESTAATAKLRSQLERVRGRMRDKAVLDQAVAKLATRENIRPCEAAERLAGMAQYSGLEPDEVARRVQAPPVPDLPLPDVGEWVKPMLETFHDSASYSCPVKDSFGRVVDFFVVAVNSHCKTPDGRIGEELKGQRLLTISPGVAASGLLDEYITAFETGVPFHRALMEHVEIIGERLWPSTMSVRAARVADGLLLSWCVLDDKDMLVSGWRRAQDAVGLGWGEWNLATRQAIWTHQMYEVFGRDTGAGPVALEDIPAMVLPEDLPVLDDVIDSLLEARESIETEFRIQHRYGVRHVSVVAEPLLDTVGVPVKLRFLVQDVTRVRRRERAEARAQERAVRQQERAEEEHRVVDHLQNTILPVGRGVRRLPGLAVAVRYLPAEDLAWLGGDWYKARAVPDGRALLVIGDAMGHGLTAAGIMLQMRAGLAGLAYTGAPAHQLALWLNTLLTGTNEGVTVTGTAIIGHFDAKNRTFAWTNAGHPNPLRVRDGHAELLEGSRGPLLGVFDAEYELTTTRLEPGDVLLFYTDGVVERRGEDLDTGVRTLIQAVQACVAEDPDELIDCVLERLGGDHMEDDVCLLAARVL</sequence>
<dbReference type="InterPro" id="IPR000014">
    <property type="entry name" value="PAS"/>
</dbReference>
<evidence type="ECO:0000259" key="2">
    <source>
        <dbReference type="PROSITE" id="PS50921"/>
    </source>
</evidence>
<dbReference type="InterPro" id="IPR001932">
    <property type="entry name" value="PPM-type_phosphatase-like_dom"/>
</dbReference>
<evidence type="ECO:0000313" key="4">
    <source>
        <dbReference type="Proteomes" id="UP000295302"/>
    </source>
</evidence>
<name>A0A4V2YHV2_9ACTN</name>
<dbReference type="SMART" id="SM00331">
    <property type="entry name" value="PP2C_SIG"/>
    <property type="match status" value="1"/>
</dbReference>
<dbReference type="SUPFAM" id="SSF55785">
    <property type="entry name" value="PYP-like sensor domain (PAS domain)"/>
    <property type="match status" value="1"/>
</dbReference>
<dbReference type="OrthoDB" id="7943561at2"/>
<dbReference type="InterPro" id="IPR005561">
    <property type="entry name" value="ANTAR"/>
</dbReference>
<dbReference type="SUPFAM" id="SSF81606">
    <property type="entry name" value="PP2C-like"/>
    <property type="match status" value="1"/>
</dbReference>
<dbReference type="PROSITE" id="PS50921">
    <property type="entry name" value="ANTAR"/>
    <property type="match status" value="1"/>
</dbReference>
<dbReference type="RefSeq" id="WP_132622721.1">
    <property type="nucleotide sequence ID" value="NZ_SMKQ01000285.1"/>
</dbReference>
<dbReference type="GO" id="GO:0016791">
    <property type="term" value="F:phosphatase activity"/>
    <property type="evidence" value="ECO:0007669"/>
    <property type="project" value="TreeGrafter"/>
</dbReference>
<dbReference type="Pfam" id="PF07228">
    <property type="entry name" value="SpoIIE"/>
    <property type="match status" value="1"/>
</dbReference>
<keyword evidence="4" id="KW-1185">Reference proteome</keyword>
<dbReference type="EMBL" id="SMKQ01000285">
    <property type="protein sequence ID" value="TDD32447.1"/>
    <property type="molecule type" value="Genomic_DNA"/>
</dbReference>
<protein>
    <recommendedName>
        <fullName evidence="2">ANTAR domain-containing protein</fullName>
    </recommendedName>
</protein>
<feature type="domain" description="ANTAR" evidence="2">
    <location>
        <begin position="16"/>
        <end position="77"/>
    </location>
</feature>
<dbReference type="PANTHER" id="PTHR43156:SF2">
    <property type="entry name" value="STAGE II SPORULATION PROTEIN E"/>
    <property type="match status" value="1"/>
</dbReference>
<organism evidence="3 4">
    <name type="scientific">Nonomuraea terrae</name>
    <dbReference type="NCBI Taxonomy" id="2530383"/>
    <lineage>
        <taxon>Bacteria</taxon>
        <taxon>Bacillati</taxon>
        <taxon>Actinomycetota</taxon>
        <taxon>Actinomycetes</taxon>
        <taxon>Streptosporangiales</taxon>
        <taxon>Streptosporangiaceae</taxon>
        <taxon>Nonomuraea</taxon>
    </lineage>
</organism>
<evidence type="ECO:0000313" key="3">
    <source>
        <dbReference type="EMBL" id="TDD32447.1"/>
    </source>
</evidence>
<dbReference type="Gene3D" id="3.60.40.10">
    <property type="entry name" value="PPM-type phosphatase domain"/>
    <property type="match status" value="1"/>
</dbReference>
<comment type="caution">
    <text evidence="3">The sequence shown here is derived from an EMBL/GenBank/DDBJ whole genome shotgun (WGS) entry which is preliminary data.</text>
</comment>
<dbReference type="PANTHER" id="PTHR43156">
    <property type="entry name" value="STAGE II SPORULATION PROTEIN E-RELATED"/>
    <property type="match status" value="1"/>
</dbReference>
<dbReference type="InterPro" id="IPR036457">
    <property type="entry name" value="PPM-type-like_dom_sf"/>
</dbReference>